<organism evidence="3 4">
    <name type="scientific">Tenacibaculum aiptasiae</name>
    <dbReference type="NCBI Taxonomy" id="426481"/>
    <lineage>
        <taxon>Bacteria</taxon>
        <taxon>Pseudomonadati</taxon>
        <taxon>Bacteroidota</taxon>
        <taxon>Flavobacteriia</taxon>
        <taxon>Flavobacteriales</taxon>
        <taxon>Flavobacteriaceae</taxon>
        <taxon>Tenacibaculum</taxon>
    </lineage>
</organism>
<keyword evidence="4" id="KW-1185">Reference proteome</keyword>
<name>A0A7J5AP93_9FLAO</name>
<gene>
    <name evidence="3" type="ORF">F7018_03665</name>
</gene>
<evidence type="ECO:0000256" key="1">
    <source>
        <dbReference type="SAM" id="Phobius"/>
    </source>
</evidence>
<dbReference type="EMBL" id="WAAU01000008">
    <property type="protein sequence ID" value="KAB1159421.1"/>
    <property type="molecule type" value="Genomic_DNA"/>
</dbReference>
<evidence type="ECO:0000259" key="2">
    <source>
        <dbReference type="Pfam" id="PF06580"/>
    </source>
</evidence>
<comment type="caution">
    <text evidence="3">The sequence shown here is derived from an EMBL/GenBank/DDBJ whole genome shotgun (WGS) entry which is preliminary data.</text>
</comment>
<evidence type="ECO:0000313" key="3">
    <source>
        <dbReference type="EMBL" id="KAB1159421.1"/>
    </source>
</evidence>
<dbReference type="InterPro" id="IPR010559">
    <property type="entry name" value="Sig_transdc_His_kin_internal"/>
</dbReference>
<dbReference type="OrthoDB" id="9809908at2"/>
<dbReference type="GO" id="GO:0000155">
    <property type="term" value="F:phosphorelay sensor kinase activity"/>
    <property type="evidence" value="ECO:0007669"/>
    <property type="project" value="InterPro"/>
</dbReference>
<dbReference type="InterPro" id="IPR050640">
    <property type="entry name" value="Bact_2-comp_sensor_kinase"/>
</dbReference>
<evidence type="ECO:0000313" key="4">
    <source>
        <dbReference type="Proteomes" id="UP000467305"/>
    </source>
</evidence>
<dbReference type="PANTHER" id="PTHR34220:SF7">
    <property type="entry name" value="SENSOR HISTIDINE KINASE YPDA"/>
    <property type="match status" value="1"/>
</dbReference>
<sequence length="334" mass="39389">MFQLSDKQIQVFKVTFHIIFISIIMIMLLDKTMSLLPDYWLLFLTCDAVEYFVFTVLAYLLYYYVLKLHKFWFKTSFIILFIIIIAVLAATKSYRIHDEILIDRTFDFFTEFIGKTFLFYALIQIVNRLDFFNKYEKLKNELELAKGQLLRNQLHPHFLFNAFNSLYSMSLSNNPKTSDTILKLSGMMRYLTDDSVHKQVKLEHELKFINEYITIEKIRFGEQANISLQIEGTPQGISIEPLLLITLVENAFKHGFYTNDSNSFVNVTIDVDDKSLLFKVKNSIQDQQHFNQNSREGKGLENLKNRLQLSYPKKHELLLESENNVYLAQLKINF</sequence>
<dbReference type="PANTHER" id="PTHR34220">
    <property type="entry name" value="SENSOR HISTIDINE KINASE YPDA"/>
    <property type="match status" value="1"/>
</dbReference>
<keyword evidence="1" id="KW-1133">Transmembrane helix</keyword>
<keyword evidence="1" id="KW-0472">Membrane</keyword>
<proteinExistence type="predicted"/>
<keyword evidence="1" id="KW-0812">Transmembrane</keyword>
<dbReference type="AlphaFoldDB" id="A0A7J5AP93"/>
<accession>A0A7J5AP93</accession>
<dbReference type="InterPro" id="IPR036890">
    <property type="entry name" value="HATPase_C_sf"/>
</dbReference>
<feature type="transmembrane region" description="Helical" evidence="1">
    <location>
        <begin position="71"/>
        <end position="90"/>
    </location>
</feature>
<reference evidence="3 4" key="1">
    <citation type="submission" date="2019-09" db="EMBL/GenBank/DDBJ databases">
        <authorList>
            <person name="Cao W.R."/>
        </authorList>
    </citation>
    <scope>NUCLEOTIDE SEQUENCE [LARGE SCALE GENOMIC DNA]</scope>
    <source>
        <strain evidence="4">a4</strain>
    </source>
</reference>
<dbReference type="Gene3D" id="3.30.565.10">
    <property type="entry name" value="Histidine kinase-like ATPase, C-terminal domain"/>
    <property type="match status" value="1"/>
</dbReference>
<feature type="domain" description="Signal transduction histidine kinase internal region" evidence="2">
    <location>
        <begin position="148"/>
        <end position="223"/>
    </location>
</feature>
<protein>
    <submittedName>
        <fullName evidence="3">GHKL domain-containing protein</fullName>
    </submittedName>
</protein>
<dbReference type="Proteomes" id="UP000467305">
    <property type="component" value="Unassembled WGS sequence"/>
</dbReference>
<dbReference type="GO" id="GO:0016020">
    <property type="term" value="C:membrane"/>
    <property type="evidence" value="ECO:0007669"/>
    <property type="project" value="InterPro"/>
</dbReference>
<feature type="transmembrane region" description="Helical" evidence="1">
    <location>
        <begin position="41"/>
        <end position="65"/>
    </location>
</feature>
<feature type="transmembrane region" description="Helical" evidence="1">
    <location>
        <begin position="12"/>
        <end position="29"/>
    </location>
</feature>
<dbReference type="Pfam" id="PF06580">
    <property type="entry name" value="His_kinase"/>
    <property type="match status" value="1"/>
</dbReference>